<evidence type="ECO:0000313" key="9">
    <source>
        <dbReference type="Proteomes" id="UP001354931"/>
    </source>
</evidence>
<evidence type="ECO:0000256" key="5">
    <source>
        <dbReference type="RuleBase" id="RU003719"/>
    </source>
</evidence>
<dbReference type="PANTHER" id="PTHR42789">
    <property type="entry name" value="D-ISOMER SPECIFIC 2-HYDROXYACID DEHYDROGENASE FAMILY PROTEIN (AFU_ORTHOLOGUE AFUA_6G10090)"/>
    <property type="match status" value="1"/>
</dbReference>
<evidence type="ECO:0000259" key="6">
    <source>
        <dbReference type="Pfam" id="PF00389"/>
    </source>
</evidence>
<evidence type="ECO:0000256" key="2">
    <source>
        <dbReference type="ARBA" id="ARBA00022605"/>
    </source>
</evidence>
<evidence type="ECO:0000313" key="8">
    <source>
        <dbReference type="EMBL" id="MEB8336943.1"/>
    </source>
</evidence>
<evidence type="ECO:0000256" key="4">
    <source>
        <dbReference type="ARBA" id="ARBA00023027"/>
    </source>
</evidence>
<dbReference type="InterPro" id="IPR006140">
    <property type="entry name" value="D-isomer_DH_NAD-bd"/>
</dbReference>
<dbReference type="SUPFAM" id="SSF52283">
    <property type="entry name" value="Formate/glycerate dehydrogenase catalytic domain-like"/>
    <property type="match status" value="1"/>
</dbReference>
<dbReference type="Pfam" id="PF00389">
    <property type="entry name" value="2-Hacid_dh"/>
    <property type="match status" value="1"/>
</dbReference>
<dbReference type="EMBL" id="JAOZYC010000024">
    <property type="protein sequence ID" value="MEB8336943.1"/>
    <property type="molecule type" value="Genomic_DNA"/>
</dbReference>
<dbReference type="InterPro" id="IPR029752">
    <property type="entry name" value="D-isomer_DH_CS1"/>
</dbReference>
<gene>
    <name evidence="8" type="ORF">OKJ99_05360</name>
</gene>
<sequence length="330" mass="34728">MPKASRTAPLSQPEQPSQHVVVGLGPVDPAIVGDVLGEDVTFVPDPTPDDLAVAEGAIVRADRHVDEDLLARAPRLRVIARTGVGVDLVDVAAASARGIPVVITPNSGSRAVAEGVLAMALHLTKRLRPLTDLVREGRWAERNSVPVGDLDGATLGIVGHGRIGRRVGELAAAFGMRTLAYDPYSPPPPEIARADPGELAEASDVLTLHVPLTDETRHLVDEAFLARVKPGAVLINCGRGALIDPDATLAALKAGRLSGVGLDVFDPEPARHHPLFDHPDVVLTPHLMGMTRRAMALTFVDAARGVADVLAGRPPTAVADPDWTHRKAMA</sequence>
<dbReference type="SUPFAM" id="SSF51735">
    <property type="entry name" value="NAD(P)-binding Rossmann-fold domains"/>
    <property type="match status" value="1"/>
</dbReference>
<dbReference type="PANTHER" id="PTHR42789:SF1">
    <property type="entry name" value="D-ISOMER SPECIFIC 2-HYDROXYACID DEHYDROGENASE FAMILY PROTEIN (AFU_ORTHOLOGUE AFUA_6G10090)"/>
    <property type="match status" value="1"/>
</dbReference>
<dbReference type="InterPro" id="IPR006139">
    <property type="entry name" value="D-isomer_2_OHA_DH_cat_dom"/>
</dbReference>
<evidence type="ECO:0000256" key="3">
    <source>
        <dbReference type="ARBA" id="ARBA00023002"/>
    </source>
</evidence>
<dbReference type="InterPro" id="IPR029753">
    <property type="entry name" value="D-isomer_DH_CS"/>
</dbReference>
<evidence type="ECO:0000259" key="7">
    <source>
        <dbReference type="Pfam" id="PF02826"/>
    </source>
</evidence>
<keyword evidence="2" id="KW-0028">Amino-acid biosynthesis</keyword>
<keyword evidence="3 5" id="KW-0560">Oxidoreductase</keyword>
<reference evidence="8 9" key="1">
    <citation type="submission" date="2022-10" db="EMBL/GenBank/DDBJ databases">
        <authorList>
            <person name="Xie J."/>
            <person name="Shen N."/>
        </authorList>
    </citation>
    <scope>NUCLEOTIDE SEQUENCE [LARGE SCALE GENOMIC DNA]</scope>
    <source>
        <strain evidence="8 9">YIM65594</strain>
    </source>
</reference>
<dbReference type="Proteomes" id="UP001354931">
    <property type="component" value="Unassembled WGS sequence"/>
</dbReference>
<accession>A0ABU6F0D0</accession>
<organism evidence="8 9">
    <name type="scientific">Streptomyces endophyticus</name>
    <dbReference type="NCBI Taxonomy" id="714166"/>
    <lineage>
        <taxon>Bacteria</taxon>
        <taxon>Bacillati</taxon>
        <taxon>Actinomycetota</taxon>
        <taxon>Actinomycetes</taxon>
        <taxon>Kitasatosporales</taxon>
        <taxon>Streptomycetaceae</taxon>
        <taxon>Streptomyces</taxon>
    </lineage>
</organism>
<feature type="domain" description="D-isomer specific 2-hydroxyacid dehydrogenase NAD-binding" evidence="7">
    <location>
        <begin position="117"/>
        <end position="287"/>
    </location>
</feature>
<comment type="similarity">
    <text evidence="1 5">Belongs to the D-isomer specific 2-hydroxyacid dehydrogenase family.</text>
</comment>
<evidence type="ECO:0000256" key="1">
    <source>
        <dbReference type="ARBA" id="ARBA00005854"/>
    </source>
</evidence>
<keyword evidence="9" id="KW-1185">Reference proteome</keyword>
<dbReference type="InterPro" id="IPR050857">
    <property type="entry name" value="D-2-hydroxyacid_DH"/>
</dbReference>
<feature type="domain" description="D-isomer specific 2-hydroxyacid dehydrogenase catalytic" evidence="6">
    <location>
        <begin position="39"/>
        <end position="318"/>
    </location>
</feature>
<comment type="caution">
    <text evidence="8">The sequence shown here is derived from an EMBL/GenBank/DDBJ whole genome shotgun (WGS) entry which is preliminary data.</text>
</comment>
<protein>
    <submittedName>
        <fullName evidence="8">Oxidoreductase</fullName>
    </submittedName>
</protein>
<dbReference type="InterPro" id="IPR036291">
    <property type="entry name" value="NAD(P)-bd_dom_sf"/>
</dbReference>
<name>A0ABU6F0D0_9ACTN</name>
<dbReference type="PROSITE" id="PS00065">
    <property type="entry name" value="D_2_HYDROXYACID_DH_1"/>
    <property type="match status" value="1"/>
</dbReference>
<dbReference type="Pfam" id="PF02826">
    <property type="entry name" value="2-Hacid_dh_C"/>
    <property type="match status" value="1"/>
</dbReference>
<keyword evidence="4" id="KW-0520">NAD</keyword>
<dbReference type="PROSITE" id="PS00671">
    <property type="entry name" value="D_2_HYDROXYACID_DH_3"/>
    <property type="match status" value="1"/>
</dbReference>
<proteinExistence type="inferred from homology"/>
<dbReference type="RefSeq" id="WP_326014575.1">
    <property type="nucleotide sequence ID" value="NZ_JAOZYC010000024.1"/>
</dbReference>
<dbReference type="Gene3D" id="3.40.50.720">
    <property type="entry name" value="NAD(P)-binding Rossmann-like Domain"/>
    <property type="match status" value="2"/>
</dbReference>